<keyword evidence="3" id="KW-1185">Reference proteome</keyword>
<protein>
    <submittedName>
        <fullName evidence="2">Helix-turn-helix protein</fullName>
    </submittedName>
</protein>
<dbReference type="OrthoDB" id="680449at2"/>
<dbReference type="InterPro" id="IPR001387">
    <property type="entry name" value="Cro/C1-type_HTH"/>
</dbReference>
<proteinExistence type="predicted"/>
<dbReference type="SUPFAM" id="SSF47413">
    <property type="entry name" value="lambda repressor-like DNA-binding domains"/>
    <property type="match status" value="1"/>
</dbReference>
<comment type="caution">
    <text evidence="2">The sequence shown here is derived from an EMBL/GenBank/DDBJ whole genome shotgun (WGS) entry which is preliminary data.</text>
</comment>
<dbReference type="AlphaFoldDB" id="A0A4R8DH25"/>
<dbReference type="Proteomes" id="UP000294498">
    <property type="component" value="Unassembled WGS sequence"/>
</dbReference>
<sequence length="105" mass="11865">MSKLREKLFSLASDQPSDWKADAKYRRENREWLRKSAVIAVRVLDALKAQGLSQKELAERMNVSPQQISKIVSGQENLTLETILNLEVTLGIQIIDDKVAQNKAS</sequence>
<dbReference type="SMART" id="SM00530">
    <property type="entry name" value="HTH_XRE"/>
    <property type="match status" value="1"/>
</dbReference>
<dbReference type="Pfam" id="PF01381">
    <property type="entry name" value="HTH_3"/>
    <property type="match status" value="1"/>
</dbReference>
<feature type="domain" description="HTH cro/C1-type" evidence="1">
    <location>
        <begin position="43"/>
        <end position="98"/>
    </location>
</feature>
<dbReference type="CDD" id="cd00093">
    <property type="entry name" value="HTH_XRE"/>
    <property type="match status" value="1"/>
</dbReference>
<organism evidence="2 3">
    <name type="scientific">Dinghuibacter silviterrae</name>
    <dbReference type="NCBI Taxonomy" id="1539049"/>
    <lineage>
        <taxon>Bacteria</taxon>
        <taxon>Pseudomonadati</taxon>
        <taxon>Bacteroidota</taxon>
        <taxon>Chitinophagia</taxon>
        <taxon>Chitinophagales</taxon>
        <taxon>Chitinophagaceae</taxon>
        <taxon>Dinghuibacter</taxon>
    </lineage>
</organism>
<evidence type="ECO:0000259" key="1">
    <source>
        <dbReference type="PROSITE" id="PS50943"/>
    </source>
</evidence>
<dbReference type="PROSITE" id="PS50943">
    <property type="entry name" value="HTH_CROC1"/>
    <property type="match status" value="1"/>
</dbReference>
<dbReference type="GO" id="GO:0003677">
    <property type="term" value="F:DNA binding"/>
    <property type="evidence" value="ECO:0007669"/>
    <property type="project" value="InterPro"/>
</dbReference>
<dbReference type="Gene3D" id="1.10.260.40">
    <property type="entry name" value="lambda repressor-like DNA-binding domains"/>
    <property type="match status" value="1"/>
</dbReference>
<dbReference type="InterPro" id="IPR010982">
    <property type="entry name" value="Lambda_DNA-bd_dom_sf"/>
</dbReference>
<gene>
    <name evidence="2" type="ORF">EDB95_4836</name>
</gene>
<dbReference type="RefSeq" id="WP_133998437.1">
    <property type="nucleotide sequence ID" value="NZ_SODV01000002.1"/>
</dbReference>
<accession>A0A4R8DH25</accession>
<evidence type="ECO:0000313" key="3">
    <source>
        <dbReference type="Proteomes" id="UP000294498"/>
    </source>
</evidence>
<reference evidence="2 3" key="1">
    <citation type="submission" date="2019-03" db="EMBL/GenBank/DDBJ databases">
        <title>Genomic Encyclopedia of Type Strains, Phase IV (KMG-IV): sequencing the most valuable type-strain genomes for metagenomic binning, comparative biology and taxonomic classification.</title>
        <authorList>
            <person name="Goeker M."/>
        </authorList>
    </citation>
    <scope>NUCLEOTIDE SEQUENCE [LARGE SCALE GENOMIC DNA]</scope>
    <source>
        <strain evidence="2 3">DSM 100059</strain>
    </source>
</reference>
<name>A0A4R8DH25_9BACT</name>
<evidence type="ECO:0000313" key="2">
    <source>
        <dbReference type="EMBL" id="TDW96999.1"/>
    </source>
</evidence>
<dbReference type="EMBL" id="SODV01000002">
    <property type="protein sequence ID" value="TDW96999.1"/>
    <property type="molecule type" value="Genomic_DNA"/>
</dbReference>